<keyword evidence="2" id="KW-1185">Reference proteome</keyword>
<dbReference type="EMBL" id="DS999411">
    <property type="protein sequence ID" value="EED34815.1"/>
    <property type="molecule type" value="Genomic_DNA"/>
</dbReference>
<dbReference type="InterPro" id="IPR013078">
    <property type="entry name" value="His_Pase_superF_clade-1"/>
</dbReference>
<organism evidence="1 2">
    <name type="scientific">Luminiphilus syltensis NOR5-1B</name>
    <dbReference type="NCBI Taxonomy" id="565045"/>
    <lineage>
        <taxon>Bacteria</taxon>
        <taxon>Pseudomonadati</taxon>
        <taxon>Pseudomonadota</taxon>
        <taxon>Gammaproteobacteria</taxon>
        <taxon>Cellvibrionales</taxon>
        <taxon>Halieaceae</taxon>
        <taxon>Luminiphilus</taxon>
    </lineage>
</organism>
<evidence type="ECO:0000313" key="2">
    <source>
        <dbReference type="Proteomes" id="UP000004699"/>
    </source>
</evidence>
<dbReference type="InterPro" id="IPR050275">
    <property type="entry name" value="PGM_Phosphatase"/>
</dbReference>
<dbReference type="GO" id="GO:0016791">
    <property type="term" value="F:phosphatase activity"/>
    <property type="evidence" value="ECO:0007669"/>
    <property type="project" value="TreeGrafter"/>
</dbReference>
<dbReference type="Pfam" id="PF00300">
    <property type="entry name" value="His_Phos_1"/>
    <property type="match status" value="1"/>
</dbReference>
<dbReference type="SUPFAM" id="SSF53254">
    <property type="entry name" value="Phosphoglycerate mutase-like"/>
    <property type="match status" value="1"/>
</dbReference>
<proteinExistence type="predicted"/>
<accession>B8KWV6</accession>
<dbReference type="CDD" id="cd07067">
    <property type="entry name" value="HP_PGM_like"/>
    <property type="match status" value="1"/>
</dbReference>
<name>B8KWV6_9GAMM</name>
<dbReference type="PANTHER" id="PTHR48100">
    <property type="entry name" value="BROAD-SPECIFICITY PHOSPHATASE YOR283W-RELATED"/>
    <property type="match status" value="1"/>
</dbReference>
<dbReference type="InterPro" id="IPR029033">
    <property type="entry name" value="His_PPase_superfam"/>
</dbReference>
<dbReference type="PANTHER" id="PTHR48100:SF1">
    <property type="entry name" value="HISTIDINE PHOSPHATASE FAMILY PROTEIN-RELATED"/>
    <property type="match status" value="1"/>
</dbReference>
<sequence length="183" mass="20825">MTDIWLVRHGEAAALWDQSEDPGLSTVGQQQAEGAANRLLKILPTDVDLVTSPMARARETAVPLARQLGSRVVVDGDFSEVRAPVALEQRKNWLRQFMRESWPEQEEQHWLWRKSMINNLLSRKKPSVVFTHFLVINTVLGFVQGVDKVLVAWPANASFHRFRIEGNQLLLIEMGEQMESVVL</sequence>
<dbReference type="eggNOG" id="COG0406">
    <property type="taxonomic scope" value="Bacteria"/>
</dbReference>
<dbReference type="SMART" id="SM00855">
    <property type="entry name" value="PGAM"/>
    <property type="match status" value="1"/>
</dbReference>
<protein>
    <submittedName>
        <fullName evidence="1">Phosphoglycerate mutase family protein</fullName>
    </submittedName>
</protein>
<dbReference type="HOGENOM" id="CLU_122895_0_0_6"/>
<dbReference type="GO" id="GO:0005737">
    <property type="term" value="C:cytoplasm"/>
    <property type="evidence" value="ECO:0007669"/>
    <property type="project" value="TreeGrafter"/>
</dbReference>
<dbReference type="AlphaFoldDB" id="B8KWV6"/>
<dbReference type="Proteomes" id="UP000004699">
    <property type="component" value="Unassembled WGS sequence"/>
</dbReference>
<gene>
    <name evidence="1" type="ORF">NOR51B_754</name>
</gene>
<dbReference type="OrthoDB" id="5729189at2"/>
<reference evidence="2" key="1">
    <citation type="journal article" date="2013" name="BMC Microbiol.">
        <title>Taxonomy and evolution of bacteriochlorophyll a-containing members of the OM60/NOR5 clade of marine gammaproteobacteria: description of Luminiphilus syltensis gen. nov., sp. nov., reclassification of Haliea rubra as Pseudohaliea rubra gen. nov., comb. nov., and emendation of Chromatocurvus halotolerans.</title>
        <authorList>
            <person name="Spring S."/>
            <person name="Riedel T."/>
            <person name="Sproer C."/>
            <person name="Yan S."/>
            <person name="Harder J."/>
            <person name="Fuchs B.M."/>
        </authorList>
    </citation>
    <scope>NUCLEOTIDE SEQUENCE [LARGE SCALE GENOMIC DNA]</scope>
    <source>
        <strain evidence="2">NOR51-B</strain>
    </source>
</reference>
<dbReference type="Gene3D" id="3.40.50.1240">
    <property type="entry name" value="Phosphoglycerate mutase-like"/>
    <property type="match status" value="1"/>
</dbReference>
<dbReference type="STRING" id="565045.NOR51B_754"/>
<dbReference type="RefSeq" id="WP_009019563.1">
    <property type="nucleotide sequence ID" value="NZ_DS999411.1"/>
</dbReference>
<evidence type="ECO:0000313" key="1">
    <source>
        <dbReference type="EMBL" id="EED34815.1"/>
    </source>
</evidence>